<evidence type="ECO:0000259" key="1">
    <source>
        <dbReference type="Pfam" id="PF09643"/>
    </source>
</evidence>
<dbReference type="AlphaFoldDB" id="A0A645DDW7"/>
<dbReference type="Gene3D" id="2.30.30.290">
    <property type="entry name" value="YopX-like domains"/>
    <property type="match status" value="1"/>
</dbReference>
<comment type="caution">
    <text evidence="2">The sequence shown here is derived from an EMBL/GenBank/DDBJ whole genome shotgun (WGS) entry which is preliminary data.</text>
</comment>
<dbReference type="Pfam" id="PF09643">
    <property type="entry name" value="YopX"/>
    <property type="match status" value="1"/>
</dbReference>
<dbReference type="InterPro" id="IPR023385">
    <property type="entry name" value="YopX-like_C"/>
</dbReference>
<proteinExistence type="predicted"/>
<dbReference type="EMBL" id="VSSQ01034726">
    <property type="protein sequence ID" value="MPM86762.1"/>
    <property type="molecule type" value="Genomic_DNA"/>
</dbReference>
<accession>A0A645DDW7</accession>
<dbReference type="NCBIfam" id="TIGR01671">
    <property type="entry name" value="phage_TIGR01671"/>
    <property type="match status" value="1"/>
</dbReference>
<reference evidence="2" key="1">
    <citation type="submission" date="2019-08" db="EMBL/GenBank/DDBJ databases">
        <authorList>
            <person name="Kucharzyk K."/>
            <person name="Murdoch R.W."/>
            <person name="Higgins S."/>
            <person name="Loffler F."/>
        </authorList>
    </citation>
    <scope>NUCLEOTIDE SEQUENCE</scope>
</reference>
<feature type="domain" description="YopX protein" evidence="1">
    <location>
        <begin position="4"/>
        <end position="165"/>
    </location>
</feature>
<dbReference type="InterPro" id="IPR019096">
    <property type="entry name" value="YopX_protein"/>
</dbReference>
<organism evidence="2">
    <name type="scientific">bioreactor metagenome</name>
    <dbReference type="NCBI Taxonomy" id="1076179"/>
    <lineage>
        <taxon>unclassified sequences</taxon>
        <taxon>metagenomes</taxon>
        <taxon>ecological metagenomes</taxon>
    </lineage>
</organism>
<evidence type="ECO:0000313" key="2">
    <source>
        <dbReference type="EMBL" id="MPM86762.1"/>
    </source>
</evidence>
<gene>
    <name evidence="2" type="ORF">SDC9_133854</name>
</gene>
<name>A0A645DDW7_9ZZZZ</name>
<sequence>MIPKFRAYSTEENEMYYPHNDKNVDWTMDDETGFIAPLVNLGSGMWGMIDKYELMQSTGLKDKNDVEIFEGDIVRVFEYGRYGGTYNAPVSWISYSNEGEQWAFHGFTCIGVKEIEHHSEVESLFTRGFLTRQFGSCVQLSELTKDPRNSIKVIGNIYENPELLEAE</sequence>
<dbReference type="InterPro" id="IPR010024">
    <property type="entry name" value="CHP16711"/>
</dbReference>
<protein>
    <recommendedName>
        <fullName evidence="1">YopX protein domain-containing protein</fullName>
    </recommendedName>
</protein>
<dbReference type="SUPFAM" id="SSF159006">
    <property type="entry name" value="YopX-like"/>
    <property type="match status" value="1"/>
</dbReference>